<dbReference type="GO" id="GO:0031071">
    <property type="term" value="F:cysteine desulfurase activity"/>
    <property type="evidence" value="ECO:0007669"/>
    <property type="project" value="UniProtKB-EC"/>
</dbReference>
<keyword evidence="4" id="KW-0479">Metal-binding</keyword>
<comment type="catalytic activity">
    <reaction evidence="8">
        <text>(sulfur carrier)-H + L-cysteine = (sulfur carrier)-SH + L-alanine</text>
        <dbReference type="Rhea" id="RHEA:43892"/>
        <dbReference type="Rhea" id="RHEA-COMP:14737"/>
        <dbReference type="Rhea" id="RHEA-COMP:14739"/>
        <dbReference type="ChEBI" id="CHEBI:29917"/>
        <dbReference type="ChEBI" id="CHEBI:35235"/>
        <dbReference type="ChEBI" id="CHEBI:57972"/>
        <dbReference type="ChEBI" id="CHEBI:64428"/>
        <dbReference type="EC" id="2.8.1.7"/>
    </reaction>
</comment>
<evidence type="ECO:0000259" key="9">
    <source>
        <dbReference type="Pfam" id="PF00266"/>
    </source>
</evidence>
<comment type="cofactor">
    <cofactor evidence="1">
        <name>pyridoxal 5'-phosphate</name>
        <dbReference type="ChEBI" id="CHEBI:597326"/>
    </cofactor>
</comment>
<evidence type="ECO:0000313" key="10">
    <source>
        <dbReference type="EMBL" id="KZN67176.1"/>
    </source>
</evidence>
<keyword evidence="3" id="KW-0808">Transferase</keyword>
<dbReference type="PIRSF" id="PIRSF005572">
    <property type="entry name" value="NifS"/>
    <property type="match status" value="1"/>
</dbReference>
<dbReference type="InterPro" id="IPR015422">
    <property type="entry name" value="PyrdxlP-dep_Trfase_small"/>
</dbReference>
<dbReference type="Gene3D" id="3.90.1150.10">
    <property type="entry name" value="Aspartate Aminotransferase, domain 1"/>
    <property type="match status" value="1"/>
</dbReference>
<dbReference type="Gene3D" id="3.40.640.10">
    <property type="entry name" value="Type I PLP-dependent aspartate aminotransferase-like (Major domain)"/>
    <property type="match status" value="1"/>
</dbReference>
<evidence type="ECO:0000256" key="5">
    <source>
        <dbReference type="ARBA" id="ARBA00022898"/>
    </source>
</evidence>
<dbReference type="EMBL" id="AUYC01000011">
    <property type="protein sequence ID" value="KZN67176.1"/>
    <property type="molecule type" value="Genomic_DNA"/>
</dbReference>
<evidence type="ECO:0000256" key="4">
    <source>
        <dbReference type="ARBA" id="ARBA00022723"/>
    </source>
</evidence>
<dbReference type="PANTHER" id="PTHR11601">
    <property type="entry name" value="CYSTEINE DESULFURYLASE FAMILY MEMBER"/>
    <property type="match status" value="1"/>
</dbReference>
<dbReference type="Proteomes" id="UP000076486">
    <property type="component" value="Unassembled WGS sequence"/>
</dbReference>
<gene>
    <name evidence="10" type="ORF">N473_08110</name>
</gene>
<dbReference type="InterPro" id="IPR015424">
    <property type="entry name" value="PyrdxlP-dep_Trfase"/>
</dbReference>
<organism evidence="10 11">
    <name type="scientific">Pseudoalteromonas luteoviolacea CPMOR-1</name>
    <dbReference type="NCBI Taxonomy" id="1365248"/>
    <lineage>
        <taxon>Bacteria</taxon>
        <taxon>Pseudomonadati</taxon>
        <taxon>Pseudomonadota</taxon>
        <taxon>Gammaproteobacteria</taxon>
        <taxon>Alteromonadales</taxon>
        <taxon>Pseudoalteromonadaceae</taxon>
        <taxon>Pseudoalteromonas</taxon>
    </lineage>
</organism>
<evidence type="ECO:0000256" key="3">
    <source>
        <dbReference type="ARBA" id="ARBA00022679"/>
    </source>
</evidence>
<dbReference type="GO" id="GO:0046872">
    <property type="term" value="F:metal ion binding"/>
    <property type="evidence" value="ECO:0007669"/>
    <property type="project" value="UniProtKB-KW"/>
</dbReference>
<dbReference type="Pfam" id="PF00266">
    <property type="entry name" value="Aminotran_5"/>
    <property type="match status" value="1"/>
</dbReference>
<feature type="domain" description="Aminotransferase class V" evidence="9">
    <location>
        <begin position="4"/>
        <end position="359"/>
    </location>
</feature>
<evidence type="ECO:0000256" key="8">
    <source>
        <dbReference type="ARBA" id="ARBA00050776"/>
    </source>
</evidence>
<dbReference type="SUPFAM" id="SSF53383">
    <property type="entry name" value="PLP-dependent transferases"/>
    <property type="match status" value="1"/>
</dbReference>
<name>A0A162CFQ0_9GAMM</name>
<dbReference type="GO" id="GO:0051536">
    <property type="term" value="F:iron-sulfur cluster binding"/>
    <property type="evidence" value="ECO:0007669"/>
    <property type="project" value="UniProtKB-KW"/>
</dbReference>
<reference evidence="10 11" key="1">
    <citation type="submission" date="2013-07" db="EMBL/GenBank/DDBJ databases">
        <title>Comparative Genomic and Metabolomic Analysis of Twelve Strains of Pseudoalteromonas luteoviolacea.</title>
        <authorList>
            <person name="Vynne N.G."/>
            <person name="Mansson M."/>
            <person name="Gram L."/>
        </authorList>
    </citation>
    <scope>NUCLEOTIDE SEQUENCE [LARGE SCALE GENOMIC DNA]</scope>
    <source>
        <strain evidence="10 11">CPMOR-1</strain>
    </source>
</reference>
<dbReference type="RefSeq" id="WP_063366410.1">
    <property type="nucleotide sequence ID" value="NZ_AUYC01000011.1"/>
</dbReference>
<keyword evidence="7" id="KW-0411">Iron-sulfur</keyword>
<evidence type="ECO:0000256" key="7">
    <source>
        <dbReference type="ARBA" id="ARBA00023014"/>
    </source>
</evidence>
<proteinExistence type="inferred from homology"/>
<dbReference type="InterPro" id="IPR000192">
    <property type="entry name" value="Aminotrans_V_dom"/>
</dbReference>
<sequence>MINADISGSAPVKPEVIELLNEYLKLNKFANPNSNHRLGCQLYNEMEQSRGELCALLGCDAENIAFNSGSTEGIRSIFFHLFEHGEINNSIIFYSALEHSATLENIKYYQDKGIEAVEIPHFKNGLLNIEDLRAKLENCHKSNILIAVMAAHNETGIIQDYQQIGALAHRFNAKYFSDTTQLIGKLPFCFESSNIDFAVASGHKFGALPGSGFLLIENPWHFRPLIIGGGQENSLRAGTQNYLGISSLAIALKAASEDMKKNEEIESVQHAFEHDLKTKFPSSTILGDSVKRVPGITFCALGGLKRSKIQNLFDQEGILITSGSACSDKKNAASRTALHLGYDKHIAQETIRISLGLGASESTYRQLTSLLDELTTHDLVA</sequence>
<dbReference type="Gene3D" id="1.10.260.50">
    <property type="match status" value="1"/>
</dbReference>
<keyword evidence="6" id="KW-0408">Iron</keyword>
<dbReference type="InterPro" id="IPR016454">
    <property type="entry name" value="Cysteine_dSase"/>
</dbReference>
<accession>A0A162CFQ0</accession>
<comment type="similarity">
    <text evidence="2">Belongs to the class-V pyridoxal-phosphate-dependent aminotransferase family. NifS/IscS subfamily.</text>
</comment>
<evidence type="ECO:0000256" key="1">
    <source>
        <dbReference type="ARBA" id="ARBA00001933"/>
    </source>
</evidence>
<keyword evidence="5" id="KW-0663">Pyridoxal phosphate</keyword>
<protein>
    <recommendedName>
        <fullName evidence="9">Aminotransferase class V domain-containing protein</fullName>
    </recommendedName>
</protein>
<evidence type="ECO:0000256" key="2">
    <source>
        <dbReference type="ARBA" id="ARBA00006490"/>
    </source>
</evidence>
<dbReference type="AlphaFoldDB" id="A0A162CFQ0"/>
<evidence type="ECO:0000256" key="6">
    <source>
        <dbReference type="ARBA" id="ARBA00023004"/>
    </source>
</evidence>
<dbReference type="PANTHER" id="PTHR11601:SF34">
    <property type="entry name" value="CYSTEINE DESULFURASE"/>
    <property type="match status" value="1"/>
</dbReference>
<dbReference type="InterPro" id="IPR015421">
    <property type="entry name" value="PyrdxlP-dep_Trfase_major"/>
</dbReference>
<comment type="caution">
    <text evidence="10">The sequence shown here is derived from an EMBL/GenBank/DDBJ whole genome shotgun (WGS) entry which is preliminary data.</text>
</comment>
<dbReference type="PATRIC" id="fig|1365248.3.peg.297"/>
<evidence type="ECO:0000313" key="11">
    <source>
        <dbReference type="Proteomes" id="UP000076486"/>
    </source>
</evidence>